<dbReference type="OrthoDB" id="8451541at2"/>
<protein>
    <submittedName>
        <fullName evidence="1">Uncharacterized protein</fullName>
    </submittedName>
</protein>
<keyword evidence="2" id="KW-1185">Reference proteome</keyword>
<dbReference type="Proteomes" id="UP000245708">
    <property type="component" value="Unassembled WGS sequence"/>
</dbReference>
<dbReference type="RefSeq" id="WP_109666736.1">
    <property type="nucleotide sequence ID" value="NZ_QGGW01000002.1"/>
</dbReference>
<gene>
    <name evidence="1" type="ORF">C7455_102371</name>
</gene>
<reference evidence="1 2" key="1">
    <citation type="submission" date="2018-05" db="EMBL/GenBank/DDBJ databases">
        <title>Genomic Encyclopedia of Type Strains, Phase IV (KMG-IV): sequencing the most valuable type-strain genomes for metagenomic binning, comparative biology and taxonomic classification.</title>
        <authorList>
            <person name="Goeker M."/>
        </authorList>
    </citation>
    <scope>NUCLEOTIDE SEQUENCE [LARGE SCALE GENOMIC DNA]</scope>
    <source>
        <strain evidence="1 2">DSM 16097</strain>
    </source>
</reference>
<comment type="caution">
    <text evidence="1">The sequence shown here is derived from an EMBL/GenBank/DDBJ whole genome shotgun (WGS) entry which is preliminary data.</text>
</comment>
<dbReference type="AlphaFoldDB" id="A0A316GN54"/>
<evidence type="ECO:0000313" key="1">
    <source>
        <dbReference type="EMBL" id="PWK61679.1"/>
    </source>
</evidence>
<accession>A0A316GN54</accession>
<proteinExistence type="predicted"/>
<dbReference type="EMBL" id="QGGW01000002">
    <property type="protein sequence ID" value="PWK61679.1"/>
    <property type="molecule type" value="Genomic_DNA"/>
</dbReference>
<evidence type="ECO:0000313" key="2">
    <source>
        <dbReference type="Proteomes" id="UP000245708"/>
    </source>
</evidence>
<organism evidence="1 2">
    <name type="scientific">Roseicyclus mahoneyensis</name>
    <dbReference type="NCBI Taxonomy" id="164332"/>
    <lineage>
        <taxon>Bacteria</taxon>
        <taxon>Pseudomonadati</taxon>
        <taxon>Pseudomonadota</taxon>
        <taxon>Alphaproteobacteria</taxon>
        <taxon>Rhodobacterales</taxon>
        <taxon>Roseobacteraceae</taxon>
        <taxon>Roseicyclus</taxon>
    </lineage>
</organism>
<name>A0A316GN54_9RHOB</name>
<sequence length="151" mass="15843">MRHIATTALLGLGLCGPAAGFICPELDPVRDFAAIASAPESYVVVFGTLSVTGEQRETGRFAVAPARVVGRQLGRNGFARRVSLEFELRFECTALSCPILGTGGEALVFLRREAAGLVLESGYCSRNEHYGVDPATLEAVAACHTRGACGG</sequence>